<gene>
    <name evidence="4" type="ORF">NBRC111893_117</name>
</gene>
<protein>
    <submittedName>
        <fullName evidence="4">Transcriptional regulator, TetR family</fullName>
    </submittedName>
</protein>
<keyword evidence="1 2" id="KW-0238">DNA-binding</keyword>
<comment type="caution">
    <text evidence="4">The sequence shown here is derived from an EMBL/GenBank/DDBJ whole genome shotgun (WGS) entry which is preliminary data.</text>
</comment>
<dbReference type="InterPro" id="IPR009057">
    <property type="entry name" value="Homeodomain-like_sf"/>
</dbReference>
<dbReference type="Proteomes" id="UP000286974">
    <property type="component" value="Unassembled WGS sequence"/>
</dbReference>
<accession>A0A401FI87</accession>
<feature type="DNA-binding region" description="H-T-H motif" evidence="2">
    <location>
        <begin position="31"/>
        <end position="50"/>
    </location>
</feature>
<dbReference type="GO" id="GO:0003677">
    <property type="term" value="F:DNA binding"/>
    <property type="evidence" value="ECO:0007669"/>
    <property type="project" value="UniProtKB-UniRule"/>
</dbReference>
<evidence type="ECO:0000313" key="5">
    <source>
        <dbReference type="Proteomes" id="UP000286974"/>
    </source>
</evidence>
<dbReference type="RefSeq" id="WP_225417447.1">
    <property type="nucleotide sequence ID" value="NZ_BEXA01000001.1"/>
</dbReference>
<evidence type="ECO:0000313" key="4">
    <source>
        <dbReference type="EMBL" id="GAY71971.1"/>
    </source>
</evidence>
<evidence type="ECO:0000256" key="1">
    <source>
        <dbReference type="ARBA" id="ARBA00023125"/>
    </source>
</evidence>
<evidence type="ECO:0000256" key="2">
    <source>
        <dbReference type="PROSITE-ProRule" id="PRU00335"/>
    </source>
</evidence>
<name>A0A401FI87_9LACO</name>
<organism evidence="4 5">
    <name type="scientific">Lentilactobacillus kosonis</name>
    <dbReference type="NCBI Taxonomy" id="2810561"/>
    <lineage>
        <taxon>Bacteria</taxon>
        <taxon>Bacillati</taxon>
        <taxon>Bacillota</taxon>
        <taxon>Bacilli</taxon>
        <taxon>Lactobacillales</taxon>
        <taxon>Lactobacillaceae</taxon>
        <taxon>Lentilactobacillus</taxon>
    </lineage>
</organism>
<dbReference type="InterPro" id="IPR001647">
    <property type="entry name" value="HTH_TetR"/>
</dbReference>
<dbReference type="PROSITE" id="PS50977">
    <property type="entry name" value="HTH_TETR_2"/>
    <property type="match status" value="1"/>
</dbReference>
<dbReference type="Pfam" id="PF00440">
    <property type="entry name" value="TetR_N"/>
    <property type="match status" value="1"/>
</dbReference>
<dbReference type="Gene3D" id="1.10.357.10">
    <property type="entry name" value="Tetracycline Repressor, domain 2"/>
    <property type="match status" value="1"/>
</dbReference>
<dbReference type="EMBL" id="BEXA01000001">
    <property type="protein sequence ID" value="GAY71971.1"/>
    <property type="molecule type" value="Genomic_DNA"/>
</dbReference>
<proteinExistence type="predicted"/>
<dbReference type="AlphaFoldDB" id="A0A401FI87"/>
<feature type="domain" description="HTH tetR-type" evidence="3">
    <location>
        <begin position="8"/>
        <end position="68"/>
    </location>
</feature>
<sequence>MSERRWGKELELAILDSAWYELETRGYQDLTIGGIAKRAKTNKNTIYRRWANKPELIFATIQKHNSIQPNNEIPNTGSLRTDLEKLLGQFVPIFNIPPKGTWQKLLPEAILSESGQTETIIEAINGDNRITEVVKKICNKQEIEVNLLEEILMMINL</sequence>
<dbReference type="SUPFAM" id="SSF46689">
    <property type="entry name" value="Homeodomain-like"/>
    <property type="match status" value="1"/>
</dbReference>
<reference evidence="4 5" key="1">
    <citation type="submission" date="2017-11" db="EMBL/GenBank/DDBJ databases">
        <title>Draft Genome Sequence of Lactobacillus curieae NBRC 111893 isolated from Koso, a Japanese sugar-Vegetable Fermented Beverage.</title>
        <authorList>
            <person name="Chiou T.Y."/>
            <person name="Oshima K."/>
            <person name="Suda W."/>
            <person name="Hattori M."/>
            <person name="Takahashi T."/>
        </authorList>
    </citation>
    <scope>NUCLEOTIDE SEQUENCE [LARGE SCALE GENOMIC DNA]</scope>
    <source>
        <strain evidence="4 5">NBRC111893</strain>
    </source>
</reference>
<evidence type="ECO:0000259" key="3">
    <source>
        <dbReference type="PROSITE" id="PS50977"/>
    </source>
</evidence>
<keyword evidence="5" id="KW-1185">Reference proteome</keyword>